<proteinExistence type="predicted"/>
<gene>
    <name evidence="3" type="ORF">Ade02nite_17220</name>
</gene>
<keyword evidence="1" id="KW-0732">Signal</keyword>
<organism evidence="3 4">
    <name type="scientific">Paractinoplanes deccanensis</name>
    <dbReference type="NCBI Taxonomy" id="113561"/>
    <lineage>
        <taxon>Bacteria</taxon>
        <taxon>Bacillati</taxon>
        <taxon>Actinomycetota</taxon>
        <taxon>Actinomycetes</taxon>
        <taxon>Micromonosporales</taxon>
        <taxon>Micromonosporaceae</taxon>
        <taxon>Paractinoplanes</taxon>
    </lineage>
</organism>
<feature type="signal peptide" evidence="1">
    <location>
        <begin position="1"/>
        <end position="30"/>
    </location>
</feature>
<feature type="domain" description="Ricin B lectin" evidence="2">
    <location>
        <begin position="84"/>
        <end position="159"/>
    </location>
</feature>
<protein>
    <recommendedName>
        <fullName evidence="2">Ricin B lectin domain-containing protein</fullName>
    </recommendedName>
</protein>
<feature type="chain" id="PRO_5045083758" description="Ricin B lectin domain-containing protein" evidence="1">
    <location>
        <begin position="31"/>
        <end position="191"/>
    </location>
</feature>
<reference evidence="3 4" key="1">
    <citation type="submission" date="2021-01" db="EMBL/GenBank/DDBJ databases">
        <title>Whole genome shotgun sequence of Actinoplanes deccanensis NBRC 13994.</title>
        <authorList>
            <person name="Komaki H."/>
            <person name="Tamura T."/>
        </authorList>
    </citation>
    <scope>NUCLEOTIDE SEQUENCE [LARGE SCALE GENOMIC DNA]</scope>
    <source>
        <strain evidence="3 4">NBRC 13994</strain>
    </source>
</reference>
<sequence length="191" mass="19874">MLTMRMPAAGLALAAALSVCLLAPPGTVQAAPSRPAGPAVSVAPGGPGPVDLVGLEFRLVNASSRECLTARLVQRACGRGEAFRWRLRPTTSSGGALQVLNVATGKCLSVVGAGTVDNARAGLYACDGHPARLWRLRDSTGETARVWNVHSRKCLTLAGDVAVQRRCGAAQRWTVDVVSLPLPIFGVRAGR</sequence>
<name>A0ABQ3XZB4_9ACTN</name>
<comment type="caution">
    <text evidence="3">The sequence shown here is derived from an EMBL/GenBank/DDBJ whole genome shotgun (WGS) entry which is preliminary data.</text>
</comment>
<dbReference type="Pfam" id="PF14200">
    <property type="entry name" value="RicinB_lectin_2"/>
    <property type="match status" value="1"/>
</dbReference>
<evidence type="ECO:0000259" key="2">
    <source>
        <dbReference type="Pfam" id="PF14200"/>
    </source>
</evidence>
<keyword evidence="4" id="KW-1185">Reference proteome</keyword>
<evidence type="ECO:0000313" key="3">
    <source>
        <dbReference type="EMBL" id="GID73081.1"/>
    </source>
</evidence>
<dbReference type="InterPro" id="IPR035992">
    <property type="entry name" value="Ricin_B-like_lectins"/>
</dbReference>
<accession>A0ABQ3XZB4</accession>
<dbReference type="InterPro" id="IPR000772">
    <property type="entry name" value="Ricin_B_lectin"/>
</dbReference>
<dbReference type="CDD" id="cd00161">
    <property type="entry name" value="beta-trefoil_Ricin-like"/>
    <property type="match status" value="1"/>
</dbReference>
<dbReference type="Proteomes" id="UP000609879">
    <property type="component" value="Unassembled WGS sequence"/>
</dbReference>
<dbReference type="EMBL" id="BOMI01000028">
    <property type="protein sequence ID" value="GID73081.1"/>
    <property type="molecule type" value="Genomic_DNA"/>
</dbReference>
<dbReference type="Gene3D" id="2.80.10.50">
    <property type="match status" value="2"/>
</dbReference>
<dbReference type="PROSITE" id="PS50231">
    <property type="entry name" value="RICIN_B_LECTIN"/>
    <property type="match status" value="1"/>
</dbReference>
<dbReference type="SUPFAM" id="SSF50370">
    <property type="entry name" value="Ricin B-like lectins"/>
    <property type="match status" value="1"/>
</dbReference>
<evidence type="ECO:0000313" key="4">
    <source>
        <dbReference type="Proteomes" id="UP000609879"/>
    </source>
</evidence>
<evidence type="ECO:0000256" key="1">
    <source>
        <dbReference type="SAM" id="SignalP"/>
    </source>
</evidence>